<feature type="non-terminal residue" evidence="1">
    <location>
        <position position="1"/>
    </location>
</feature>
<organism evidence="1 2">
    <name type="scientific">Pisolithus microcarpus 441</name>
    <dbReference type="NCBI Taxonomy" id="765257"/>
    <lineage>
        <taxon>Eukaryota</taxon>
        <taxon>Fungi</taxon>
        <taxon>Dikarya</taxon>
        <taxon>Basidiomycota</taxon>
        <taxon>Agaricomycotina</taxon>
        <taxon>Agaricomycetes</taxon>
        <taxon>Agaricomycetidae</taxon>
        <taxon>Boletales</taxon>
        <taxon>Sclerodermatineae</taxon>
        <taxon>Pisolithaceae</taxon>
        <taxon>Pisolithus</taxon>
    </lineage>
</organism>
<sequence>IFPAIMLDSIIAYDIVEGPINMEHFLKFLKEQVMPFTSPYPGPCSMLIMDNCSIHHSDGIHHLVE</sequence>
<dbReference type="Gene3D" id="3.30.420.10">
    <property type="entry name" value="Ribonuclease H-like superfamily/Ribonuclease H"/>
    <property type="match status" value="1"/>
</dbReference>
<keyword evidence="2" id="KW-1185">Reference proteome</keyword>
<reference evidence="2" key="2">
    <citation type="submission" date="2015-01" db="EMBL/GenBank/DDBJ databases">
        <title>Evolutionary Origins and Diversification of the Mycorrhizal Mutualists.</title>
        <authorList>
            <consortium name="DOE Joint Genome Institute"/>
            <consortium name="Mycorrhizal Genomics Consortium"/>
            <person name="Kohler A."/>
            <person name="Kuo A."/>
            <person name="Nagy L.G."/>
            <person name="Floudas D."/>
            <person name="Copeland A."/>
            <person name="Barry K.W."/>
            <person name="Cichocki N."/>
            <person name="Veneault-Fourrey C."/>
            <person name="LaButti K."/>
            <person name="Lindquist E.A."/>
            <person name="Lipzen A."/>
            <person name="Lundell T."/>
            <person name="Morin E."/>
            <person name="Murat C."/>
            <person name="Riley R."/>
            <person name="Ohm R."/>
            <person name="Sun H."/>
            <person name="Tunlid A."/>
            <person name="Henrissat B."/>
            <person name="Grigoriev I.V."/>
            <person name="Hibbett D.S."/>
            <person name="Martin F."/>
        </authorList>
    </citation>
    <scope>NUCLEOTIDE SEQUENCE [LARGE SCALE GENOMIC DNA]</scope>
    <source>
        <strain evidence="2">441</strain>
    </source>
</reference>
<reference evidence="1 2" key="1">
    <citation type="submission" date="2014-04" db="EMBL/GenBank/DDBJ databases">
        <authorList>
            <consortium name="DOE Joint Genome Institute"/>
            <person name="Kuo A."/>
            <person name="Kohler A."/>
            <person name="Costa M.D."/>
            <person name="Nagy L.G."/>
            <person name="Floudas D."/>
            <person name="Copeland A."/>
            <person name="Barry K.W."/>
            <person name="Cichocki N."/>
            <person name="Veneault-Fourrey C."/>
            <person name="LaButti K."/>
            <person name="Lindquist E.A."/>
            <person name="Lipzen A."/>
            <person name="Lundell T."/>
            <person name="Morin E."/>
            <person name="Murat C."/>
            <person name="Sun H."/>
            <person name="Tunlid A."/>
            <person name="Henrissat B."/>
            <person name="Grigoriev I.V."/>
            <person name="Hibbett D.S."/>
            <person name="Martin F."/>
            <person name="Nordberg H.P."/>
            <person name="Cantor M.N."/>
            <person name="Hua S.X."/>
        </authorList>
    </citation>
    <scope>NUCLEOTIDE SEQUENCE [LARGE SCALE GENOMIC DNA]</scope>
    <source>
        <strain evidence="1 2">441</strain>
    </source>
</reference>
<dbReference type="EMBL" id="KN833791">
    <property type="protein sequence ID" value="KIK19082.1"/>
    <property type="molecule type" value="Genomic_DNA"/>
</dbReference>
<accession>A0A0C9Z9F3</accession>
<dbReference type="AlphaFoldDB" id="A0A0C9Z9F3"/>
<name>A0A0C9Z9F3_9AGAM</name>
<evidence type="ECO:0000313" key="2">
    <source>
        <dbReference type="Proteomes" id="UP000054018"/>
    </source>
</evidence>
<gene>
    <name evidence="1" type="ORF">PISMIDRAFT_45892</name>
</gene>
<feature type="non-terminal residue" evidence="1">
    <location>
        <position position="65"/>
    </location>
</feature>
<protein>
    <recommendedName>
        <fullName evidence="3">Tc1-like transposase DDE domain-containing protein</fullName>
    </recommendedName>
</protein>
<evidence type="ECO:0000313" key="1">
    <source>
        <dbReference type="EMBL" id="KIK19082.1"/>
    </source>
</evidence>
<dbReference type="InterPro" id="IPR036397">
    <property type="entry name" value="RNaseH_sf"/>
</dbReference>
<dbReference type="HOGENOM" id="CLU_188058_1_0_1"/>
<evidence type="ECO:0008006" key="3">
    <source>
        <dbReference type="Google" id="ProtNLM"/>
    </source>
</evidence>
<dbReference type="OrthoDB" id="2142724at2759"/>
<proteinExistence type="predicted"/>
<dbReference type="GO" id="GO:0003676">
    <property type="term" value="F:nucleic acid binding"/>
    <property type="evidence" value="ECO:0007669"/>
    <property type="project" value="InterPro"/>
</dbReference>
<dbReference type="Proteomes" id="UP000054018">
    <property type="component" value="Unassembled WGS sequence"/>
</dbReference>